<name>A0A8J3R5A2_9ACTN</name>
<evidence type="ECO:0000313" key="6">
    <source>
        <dbReference type="EMBL" id="GIH67779.1"/>
    </source>
</evidence>
<dbReference type="CDD" id="cd00616">
    <property type="entry name" value="AHBA_syn"/>
    <property type="match status" value="1"/>
</dbReference>
<evidence type="ECO:0000256" key="1">
    <source>
        <dbReference type="ARBA" id="ARBA00022898"/>
    </source>
</evidence>
<gene>
    <name evidence="6" type="ORF">Mth01_00320</name>
</gene>
<evidence type="ECO:0000256" key="3">
    <source>
        <dbReference type="PIRSR" id="PIRSR000390-1"/>
    </source>
</evidence>
<dbReference type="InterPro" id="IPR015424">
    <property type="entry name" value="PyrdxlP-dep_Trfase"/>
</dbReference>
<dbReference type="GO" id="GO:0030170">
    <property type="term" value="F:pyridoxal phosphate binding"/>
    <property type="evidence" value="ECO:0007669"/>
    <property type="project" value="TreeGrafter"/>
</dbReference>
<dbReference type="InterPro" id="IPR015422">
    <property type="entry name" value="PyrdxlP-dep_Trfase_small"/>
</dbReference>
<dbReference type="InterPro" id="IPR015421">
    <property type="entry name" value="PyrdxlP-dep_Trfase_major"/>
</dbReference>
<feature type="active site" description="Proton acceptor" evidence="3">
    <location>
        <position position="194"/>
    </location>
</feature>
<dbReference type="SUPFAM" id="SSF53383">
    <property type="entry name" value="PLP-dependent transferases"/>
    <property type="match status" value="1"/>
</dbReference>
<evidence type="ECO:0000256" key="2">
    <source>
        <dbReference type="ARBA" id="ARBA00037999"/>
    </source>
</evidence>
<keyword evidence="6" id="KW-0032">Aminotransferase</keyword>
<dbReference type="Pfam" id="PF01041">
    <property type="entry name" value="DegT_DnrJ_EryC1"/>
    <property type="match status" value="1"/>
</dbReference>
<comment type="similarity">
    <text evidence="2 5">Belongs to the DegT/DnrJ/EryC1 family.</text>
</comment>
<keyword evidence="6" id="KW-0808">Transferase</keyword>
<reference evidence="6" key="1">
    <citation type="submission" date="2021-01" db="EMBL/GenBank/DDBJ databases">
        <title>Whole genome shotgun sequence of Sphaerimonospora thailandensis NBRC 107569.</title>
        <authorList>
            <person name="Komaki H."/>
            <person name="Tamura T."/>
        </authorList>
    </citation>
    <scope>NUCLEOTIDE SEQUENCE</scope>
    <source>
        <strain evidence="6">NBRC 107569</strain>
    </source>
</reference>
<dbReference type="PANTHER" id="PTHR30244:SF9">
    <property type="entry name" value="PROTEIN RV3402C"/>
    <property type="match status" value="1"/>
</dbReference>
<dbReference type="EMBL" id="BOOG01000002">
    <property type="protein sequence ID" value="GIH67779.1"/>
    <property type="molecule type" value="Genomic_DNA"/>
</dbReference>
<keyword evidence="7" id="KW-1185">Reference proteome</keyword>
<dbReference type="InterPro" id="IPR000653">
    <property type="entry name" value="DegT/StrS_aminotransferase"/>
</dbReference>
<organism evidence="6 7">
    <name type="scientific">Sphaerimonospora thailandensis</name>
    <dbReference type="NCBI Taxonomy" id="795644"/>
    <lineage>
        <taxon>Bacteria</taxon>
        <taxon>Bacillati</taxon>
        <taxon>Actinomycetota</taxon>
        <taxon>Actinomycetes</taxon>
        <taxon>Streptosporangiales</taxon>
        <taxon>Streptosporangiaceae</taxon>
        <taxon>Sphaerimonospora</taxon>
    </lineage>
</organism>
<proteinExistence type="inferred from homology"/>
<accession>A0A8J3R5A2</accession>
<dbReference type="Proteomes" id="UP000610966">
    <property type="component" value="Unassembled WGS sequence"/>
</dbReference>
<dbReference type="Gene3D" id="3.40.640.10">
    <property type="entry name" value="Type I PLP-dependent aspartate aminotransferase-like (Major domain)"/>
    <property type="match status" value="1"/>
</dbReference>
<evidence type="ECO:0000256" key="5">
    <source>
        <dbReference type="RuleBase" id="RU004508"/>
    </source>
</evidence>
<protein>
    <submittedName>
        <fullName evidence="6">dTDP-4-dehydro-6-deoxyglucose aminotransferase</fullName>
    </submittedName>
</protein>
<comment type="caution">
    <text evidence="6">The sequence shown here is derived from an EMBL/GenBank/DDBJ whole genome shotgun (WGS) entry which is preliminary data.</text>
</comment>
<feature type="modified residue" description="N6-(pyridoxal phosphate)lysine" evidence="4">
    <location>
        <position position="194"/>
    </location>
</feature>
<dbReference type="GO" id="GO:0000271">
    <property type="term" value="P:polysaccharide biosynthetic process"/>
    <property type="evidence" value="ECO:0007669"/>
    <property type="project" value="TreeGrafter"/>
</dbReference>
<evidence type="ECO:0000256" key="4">
    <source>
        <dbReference type="PIRSR" id="PIRSR000390-2"/>
    </source>
</evidence>
<dbReference type="PANTHER" id="PTHR30244">
    <property type="entry name" value="TRANSAMINASE"/>
    <property type="match status" value="1"/>
</dbReference>
<keyword evidence="1 4" id="KW-0663">Pyridoxal phosphate</keyword>
<sequence length="391" mass="42049">MPSTATPLFAEPLHVGLPNVGDRVRLMERINGALDRLWLTNNGPLVREFEARIAALTGARHCVTTCNATTGIQIAAKAAGIRAGDEVIVPSFTWVATAHALEWIGIVPVFCDVDEETGTADVAHVERLIGPNTRGILGVHVFGYPCDIEGLSALARRYGIPLLFDAAHALGCTYRGRPIGGFGSAEIFSFHATKFINTFEGGAIVTNDDELAERARAMRQQGLDAEHRVAGPGTVARMNEICAAMGLTALEAMDSLIEVNRRNHGHYEEGLAGVAGVRVRPMAPDEHANYQYVVIEIDAEVAGVHRDVVNDILLGHNVLSRRYFDPGCHLDEPYRSNTSRHAPLPLPRTEALTDRVLSLPTGPAIGPAEISGICEIIRQAVPAYGPAEALV</sequence>
<dbReference type="PIRSF" id="PIRSF000390">
    <property type="entry name" value="PLP_StrS"/>
    <property type="match status" value="1"/>
</dbReference>
<dbReference type="GO" id="GO:0008483">
    <property type="term" value="F:transaminase activity"/>
    <property type="evidence" value="ECO:0007669"/>
    <property type="project" value="UniProtKB-KW"/>
</dbReference>
<evidence type="ECO:0000313" key="7">
    <source>
        <dbReference type="Proteomes" id="UP000610966"/>
    </source>
</evidence>
<dbReference type="Gene3D" id="3.90.1150.10">
    <property type="entry name" value="Aspartate Aminotransferase, domain 1"/>
    <property type="match status" value="1"/>
</dbReference>
<dbReference type="AlphaFoldDB" id="A0A8J3R5A2"/>